<keyword evidence="3" id="KW-1185">Reference proteome</keyword>
<evidence type="ECO:0000313" key="2">
    <source>
        <dbReference type="EMBL" id="MBG0568807.1"/>
    </source>
</evidence>
<evidence type="ECO:0000256" key="1">
    <source>
        <dbReference type="SAM" id="Coils"/>
    </source>
</evidence>
<feature type="coiled-coil region" evidence="1">
    <location>
        <begin position="97"/>
        <end position="193"/>
    </location>
</feature>
<evidence type="ECO:0000313" key="3">
    <source>
        <dbReference type="Proteomes" id="UP000598146"/>
    </source>
</evidence>
<name>A0A931CJI6_9ACTN</name>
<organism evidence="2 3">
    <name type="scientific">Actinoplanes aureus</name>
    <dbReference type="NCBI Taxonomy" id="2792083"/>
    <lineage>
        <taxon>Bacteria</taxon>
        <taxon>Bacillati</taxon>
        <taxon>Actinomycetota</taxon>
        <taxon>Actinomycetes</taxon>
        <taxon>Micromonosporales</taxon>
        <taxon>Micromonosporaceae</taxon>
        <taxon>Actinoplanes</taxon>
    </lineage>
</organism>
<dbReference type="Proteomes" id="UP000598146">
    <property type="component" value="Unassembled WGS sequence"/>
</dbReference>
<keyword evidence="1" id="KW-0175">Coiled coil</keyword>
<protein>
    <submittedName>
        <fullName evidence="2">Uncharacterized protein</fullName>
    </submittedName>
</protein>
<reference evidence="2" key="1">
    <citation type="submission" date="2020-11" db="EMBL/GenBank/DDBJ databases">
        <title>Isolation and identification of active actinomycetes.</title>
        <authorList>
            <person name="Sun X."/>
        </authorList>
    </citation>
    <scope>NUCLEOTIDE SEQUENCE</scope>
    <source>
        <strain evidence="2">NEAU-A11</strain>
    </source>
</reference>
<comment type="caution">
    <text evidence="2">The sequence shown here is derived from an EMBL/GenBank/DDBJ whole genome shotgun (WGS) entry which is preliminary data.</text>
</comment>
<gene>
    <name evidence="2" type="ORF">I4J89_46085</name>
</gene>
<dbReference type="EMBL" id="JADQTO010000045">
    <property type="protein sequence ID" value="MBG0568807.1"/>
    <property type="molecule type" value="Genomic_DNA"/>
</dbReference>
<sequence length="198" mass="22119">MTATKPTRTEILVGGRMKAIDRNRVRSGQAQRRVEAAIVEMERSGRPLTNTAIHALADVHENWLYEHKDVKAYADRVRAQIRRDRITAAATGQTEVAEQLKTENAQLLARNKNLVNQLRVVQQALAQARLDQMDATVTSAELDRVGAMQDRISDLESANRKLTLERNTAVIEARRLKRDLSATEAALASAERRSVPTS</sequence>
<dbReference type="AlphaFoldDB" id="A0A931CJI6"/>
<dbReference type="RefSeq" id="WP_196420577.1">
    <property type="nucleotide sequence ID" value="NZ_JADQTO010000045.1"/>
</dbReference>
<proteinExistence type="predicted"/>
<accession>A0A931CJI6</accession>